<dbReference type="InterPro" id="IPR003593">
    <property type="entry name" value="AAA+_ATPase"/>
</dbReference>
<name>U3GZ27_9CORY</name>
<dbReference type="PATRIC" id="fig|1348662.3.peg.1473"/>
<dbReference type="GO" id="GO:0016887">
    <property type="term" value="F:ATP hydrolysis activity"/>
    <property type="evidence" value="ECO:0007669"/>
    <property type="project" value="InterPro"/>
</dbReference>
<comment type="similarity">
    <text evidence="1">Belongs to the ABC transporter superfamily.</text>
</comment>
<dbReference type="STRING" id="1348662.CARG_07455"/>
<evidence type="ECO:0000256" key="3">
    <source>
        <dbReference type="ARBA" id="ARBA00022741"/>
    </source>
</evidence>
<dbReference type="eggNOG" id="COG1122">
    <property type="taxonomic scope" value="Bacteria"/>
</dbReference>
<keyword evidence="4" id="KW-0067">ATP-binding</keyword>
<sequence>MGFQPDRSDRMILSGVDVALAQRRVAIIGLNGGGKSTFVRMINGLLEPTCGTVRVDGLDPVKQGKQVRRRVGFVFADADNQIIMPTVREDVEFSLRRDVKKKEERRRAADAVLDRFGLGELAKRSPHVLSGGQKQLLALASVCVMQPQLIIADEPTTLLDLRNRMMLREVFQGIEQSMYVVTHDLDFVSDFDRALCIDQGSIVADGEPRDVIDFYTRRVV</sequence>
<accession>U3GZ27</accession>
<dbReference type="InterPro" id="IPR050095">
    <property type="entry name" value="ECF_ABC_transporter_ATP-bd"/>
</dbReference>
<dbReference type="InterPro" id="IPR015856">
    <property type="entry name" value="ABC_transpr_CbiO/EcfA_su"/>
</dbReference>
<evidence type="ECO:0000313" key="6">
    <source>
        <dbReference type="EMBL" id="AGU15611.1"/>
    </source>
</evidence>
<evidence type="ECO:0000256" key="2">
    <source>
        <dbReference type="ARBA" id="ARBA00022448"/>
    </source>
</evidence>
<keyword evidence="3" id="KW-0547">Nucleotide-binding</keyword>
<dbReference type="GO" id="GO:0005524">
    <property type="term" value="F:ATP binding"/>
    <property type="evidence" value="ECO:0007669"/>
    <property type="project" value="UniProtKB-KW"/>
</dbReference>
<dbReference type="SMART" id="SM00382">
    <property type="entry name" value="AAA"/>
    <property type="match status" value="1"/>
</dbReference>
<dbReference type="HOGENOM" id="CLU_000604_1_22_11"/>
<dbReference type="Gene3D" id="3.40.50.300">
    <property type="entry name" value="P-loop containing nucleotide triphosphate hydrolases"/>
    <property type="match status" value="1"/>
</dbReference>
<evidence type="ECO:0000256" key="1">
    <source>
        <dbReference type="ARBA" id="ARBA00005417"/>
    </source>
</evidence>
<organism evidence="6 7">
    <name type="scientific">Corynebacterium argentoratense DSM 44202</name>
    <dbReference type="NCBI Taxonomy" id="1348662"/>
    <lineage>
        <taxon>Bacteria</taxon>
        <taxon>Bacillati</taxon>
        <taxon>Actinomycetota</taxon>
        <taxon>Actinomycetes</taxon>
        <taxon>Mycobacteriales</taxon>
        <taxon>Corynebacteriaceae</taxon>
        <taxon>Corynebacterium</taxon>
    </lineage>
</organism>
<dbReference type="GO" id="GO:0043190">
    <property type="term" value="C:ATP-binding cassette (ABC) transporter complex"/>
    <property type="evidence" value="ECO:0007669"/>
    <property type="project" value="TreeGrafter"/>
</dbReference>
<keyword evidence="2" id="KW-0813">Transport</keyword>
<keyword evidence="7" id="KW-1185">Reference proteome</keyword>
<dbReference type="KEGG" id="caz:CARG_07455"/>
<evidence type="ECO:0000259" key="5">
    <source>
        <dbReference type="PROSITE" id="PS50893"/>
    </source>
</evidence>
<dbReference type="AlphaFoldDB" id="U3GZ27"/>
<dbReference type="PROSITE" id="PS50893">
    <property type="entry name" value="ABC_TRANSPORTER_2"/>
    <property type="match status" value="1"/>
</dbReference>
<dbReference type="PANTHER" id="PTHR43553">
    <property type="entry name" value="HEAVY METAL TRANSPORTER"/>
    <property type="match status" value="1"/>
</dbReference>
<dbReference type="GO" id="GO:0042626">
    <property type="term" value="F:ATPase-coupled transmembrane transporter activity"/>
    <property type="evidence" value="ECO:0007669"/>
    <property type="project" value="TreeGrafter"/>
</dbReference>
<dbReference type="InterPro" id="IPR027417">
    <property type="entry name" value="P-loop_NTPase"/>
</dbReference>
<dbReference type="SUPFAM" id="SSF52540">
    <property type="entry name" value="P-loop containing nucleoside triphosphate hydrolases"/>
    <property type="match status" value="1"/>
</dbReference>
<dbReference type="InterPro" id="IPR003439">
    <property type="entry name" value="ABC_transporter-like_ATP-bd"/>
</dbReference>
<proteinExistence type="inferred from homology"/>
<gene>
    <name evidence="6" type="ORF">CARG_07455</name>
</gene>
<dbReference type="EMBL" id="CP006365">
    <property type="protein sequence ID" value="AGU15611.1"/>
    <property type="molecule type" value="Genomic_DNA"/>
</dbReference>
<dbReference type="CDD" id="cd03225">
    <property type="entry name" value="ABC_cobalt_CbiO_domain1"/>
    <property type="match status" value="1"/>
</dbReference>
<evidence type="ECO:0000313" key="7">
    <source>
        <dbReference type="Proteomes" id="UP000016943"/>
    </source>
</evidence>
<dbReference type="Pfam" id="PF00005">
    <property type="entry name" value="ABC_tran"/>
    <property type="match status" value="1"/>
</dbReference>
<evidence type="ECO:0000256" key="4">
    <source>
        <dbReference type="ARBA" id="ARBA00022840"/>
    </source>
</evidence>
<reference evidence="6 7" key="1">
    <citation type="journal article" date="2013" name="Genome Announc.">
        <title>Whole-Genome Sequence of the Clinical Strain Corynebacterium argentoratense DSM 44202, Isolated from a Human Throat Specimen.</title>
        <authorList>
            <person name="Bomholt C."/>
            <person name="Glaub A."/>
            <person name="Gravermann K."/>
            <person name="Albersmeier A."/>
            <person name="Brinkrolf K."/>
            <person name="Ruckert C."/>
            <person name="Tauch A."/>
        </authorList>
    </citation>
    <scope>NUCLEOTIDE SEQUENCE [LARGE SCALE GENOMIC DNA]</scope>
    <source>
        <strain evidence="6">DSM 44202</strain>
    </source>
</reference>
<dbReference type="PANTHER" id="PTHR43553:SF24">
    <property type="entry name" value="ENERGY-COUPLING FACTOR TRANSPORTER ATP-BINDING PROTEIN ECFA1"/>
    <property type="match status" value="1"/>
</dbReference>
<feature type="domain" description="ABC transporter" evidence="5">
    <location>
        <begin position="3"/>
        <end position="219"/>
    </location>
</feature>
<dbReference type="Proteomes" id="UP000016943">
    <property type="component" value="Chromosome"/>
</dbReference>
<protein>
    <recommendedName>
        <fullName evidence="5">ABC transporter domain-containing protein</fullName>
    </recommendedName>
</protein>